<dbReference type="InterPro" id="IPR043129">
    <property type="entry name" value="ATPase_NBD"/>
</dbReference>
<dbReference type="Gene3D" id="3.30.420.40">
    <property type="match status" value="2"/>
</dbReference>
<keyword evidence="2" id="KW-1185">Reference proteome</keyword>
<dbReference type="SUPFAM" id="SSF53067">
    <property type="entry name" value="Actin-like ATPase domain"/>
    <property type="match status" value="2"/>
</dbReference>
<name>A0A0B7F498_THACB</name>
<sequence length="601" mass="67055">MRLLAAGNWTGPHRIILGIDIGATQSAVAFTYLCPGNAQTLHRVHEWPGQPSQKGQSRIPSVIYYDENNKPMSFGAEAVLPDTEDKAEDEGWRLVRHFKFHLHPSEIKRRQDFSLEPLPSGLSLIQIYTDYMAYLLNHTKTFFGDHVLNGSRVWESYHQDMTVVFAHPNGWGIREQGFLRRAAIAAGFVMRDKAHCNIQFVSEAEASVHFCMFHSDLHEHLNMGVYFVVCDAGGSTTDTTAYYVKQTAPALELDETKASACVQAGGVSVDAEFQKYLFSVLNQLGLSEDQRNECMRIGCRDFEENVKKAFDGTGHEFRINLGGGRTMNHPNLRISRGKLTLNQETVLSFFNESIETAVDCIRHQMDKGCEHVLLVGGFGESLYLRNVVNSNFSGARCSVTVTSDPNAKAVADGSVLWCAKRTVVSRATRMAYGIEVLTPYDRNNVQHCGRTTSMQLDGIEKVSGFWSQIVSKGTIMEANEALRGEYHRSYDNSNPSLGNFTVTIYGYNGAGDNANTWLTNKNDRLEKGFEEVCQIRADLSGMRKALKKQKGTKGKYYRLDFKVAIQFGDTEMKAFLEWEHGGKTSTGPAEVLPNELSIGSP</sequence>
<keyword evidence="1" id="KW-0346">Stress response</keyword>
<dbReference type="CDD" id="cd10170">
    <property type="entry name" value="ASKHA_NBD_HSP70"/>
    <property type="match status" value="1"/>
</dbReference>
<dbReference type="Gene3D" id="3.90.640.10">
    <property type="entry name" value="Actin, Chain A, domain 4"/>
    <property type="match status" value="1"/>
</dbReference>
<dbReference type="AlphaFoldDB" id="A0A0B7F498"/>
<reference evidence="1 2" key="1">
    <citation type="submission" date="2014-11" db="EMBL/GenBank/DDBJ databases">
        <authorList>
            <person name="Wibberg Daniel"/>
        </authorList>
    </citation>
    <scope>NUCLEOTIDE SEQUENCE [LARGE SCALE GENOMIC DNA]</scope>
    <source>
        <strain evidence="1">Rhizoctonia solani AG1-IB 7/3/14</strain>
    </source>
</reference>
<dbReference type="STRING" id="1108050.A0A0B7F498"/>
<dbReference type="OrthoDB" id="2963168at2759"/>
<dbReference type="PANTHER" id="PTHR14187">
    <property type="entry name" value="ALPHA KINASE/ELONGATION FACTOR 2 KINASE"/>
    <property type="match status" value="1"/>
</dbReference>
<protein>
    <submittedName>
        <fullName evidence="1">Heat shock 70 kDa protein 12A</fullName>
    </submittedName>
</protein>
<organism evidence="1 2">
    <name type="scientific">Thanatephorus cucumeris (strain AG1-IB / isolate 7/3/14)</name>
    <name type="common">Lettuce bottom rot fungus</name>
    <name type="synonym">Rhizoctonia solani</name>
    <dbReference type="NCBI Taxonomy" id="1108050"/>
    <lineage>
        <taxon>Eukaryota</taxon>
        <taxon>Fungi</taxon>
        <taxon>Dikarya</taxon>
        <taxon>Basidiomycota</taxon>
        <taxon>Agaricomycotina</taxon>
        <taxon>Agaricomycetes</taxon>
        <taxon>Cantharellales</taxon>
        <taxon>Ceratobasidiaceae</taxon>
        <taxon>Rhizoctonia</taxon>
        <taxon>Rhizoctonia solani AG-1</taxon>
    </lineage>
</organism>
<dbReference type="EMBL" id="LN679110">
    <property type="protein sequence ID" value="CEL52891.1"/>
    <property type="molecule type" value="Genomic_DNA"/>
</dbReference>
<dbReference type="Proteomes" id="UP000059188">
    <property type="component" value="Unassembled WGS sequence"/>
</dbReference>
<evidence type="ECO:0000313" key="1">
    <source>
        <dbReference type="EMBL" id="CEL52891.1"/>
    </source>
</evidence>
<proteinExistence type="predicted"/>
<dbReference type="PANTHER" id="PTHR14187:SF5">
    <property type="entry name" value="HEAT SHOCK 70 KDA PROTEIN 12A"/>
    <property type="match status" value="1"/>
</dbReference>
<accession>A0A0B7F498</accession>
<evidence type="ECO:0000313" key="2">
    <source>
        <dbReference type="Proteomes" id="UP000059188"/>
    </source>
</evidence>
<gene>
    <name evidence="1" type="ORF">RSOLAG1IB_05959</name>
</gene>